<feature type="binding site" evidence="18">
    <location>
        <position position="425"/>
    </location>
    <ligand>
        <name>acetyl-CoA</name>
        <dbReference type="ChEBI" id="CHEBI:57288"/>
    </ligand>
</feature>
<feature type="binding site" evidence="18">
    <location>
        <position position="142"/>
    </location>
    <ligand>
        <name>UDP-N-acetyl-alpha-D-glucosamine</name>
        <dbReference type="ChEBI" id="CHEBI:57705"/>
    </ligand>
</feature>
<evidence type="ECO:0000259" key="20">
    <source>
        <dbReference type="Pfam" id="PF12804"/>
    </source>
</evidence>
<comment type="subunit">
    <text evidence="18">Homotrimer.</text>
</comment>
<feature type="binding site" evidence="18">
    <location>
        <position position="351"/>
    </location>
    <ligand>
        <name>UDP-N-acetyl-alpha-D-glucosamine</name>
        <dbReference type="ChEBI" id="CHEBI:57705"/>
    </ligand>
</feature>
<keyword evidence="13 18" id="KW-0012">Acyltransferase</keyword>
<feature type="region of interest" description="N-acetyltransferase" evidence="18">
    <location>
        <begin position="253"/>
        <end position="450"/>
    </location>
</feature>
<dbReference type="GO" id="GO:0008360">
    <property type="term" value="P:regulation of cell shape"/>
    <property type="evidence" value="ECO:0007669"/>
    <property type="project" value="UniProtKB-KW"/>
</dbReference>
<dbReference type="Pfam" id="PF12804">
    <property type="entry name" value="NTP_transf_3"/>
    <property type="match status" value="1"/>
</dbReference>
<feature type="compositionally biased region" description="Basic and acidic residues" evidence="19">
    <location>
        <begin position="437"/>
        <end position="450"/>
    </location>
</feature>
<dbReference type="GO" id="GO:0003977">
    <property type="term" value="F:UDP-N-acetylglucosamine diphosphorylase activity"/>
    <property type="evidence" value="ECO:0007669"/>
    <property type="project" value="UniProtKB-UniRule"/>
</dbReference>
<dbReference type="PANTHER" id="PTHR43584:SF3">
    <property type="entry name" value="BIFUNCTIONAL PROTEIN GLMU"/>
    <property type="match status" value="1"/>
</dbReference>
<comment type="similarity">
    <text evidence="3 18">In the N-terminal section; belongs to the N-acetylglucosamine-1-phosphate uridyltransferase family.</text>
</comment>
<evidence type="ECO:0000256" key="4">
    <source>
        <dbReference type="ARBA" id="ARBA00022490"/>
    </source>
</evidence>
<keyword evidence="5 18" id="KW-0808">Transferase</keyword>
<dbReference type="OrthoDB" id="9775031at2"/>
<dbReference type="InterPro" id="IPR029044">
    <property type="entry name" value="Nucleotide-diphossugar_trans"/>
</dbReference>
<dbReference type="NCBIfam" id="NF010933">
    <property type="entry name" value="PRK14353.1"/>
    <property type="match status" value="1"/>
</dbReference>
<dbReference type="SUPFAM" id="SSF53448">
    <property type="entry name" value="Nucleotide-diphospho-sugar transferases"/>
    <property type="match status" value="1"/>
</dbReference>
<feature type="binding site" evidence="18">
    <location>
        <position position="229"/>
    </location>
    <ligand>
        <name>Mg(2+)</name>
        <dbReference type="ChEBI" id="CHEBI:18420"/>
    </ligand>
</feature>
<keyword evidence="12 18" id="KW-0511">Multifunctional enzyme</keyword>
<feature type="binding site" evidence="18">
    <location>
        <begin position="104"/>
        <end position="106"/>
    </location>
    <ligand>
        <name>UDP-N-acetyl-alpha-D-glucosamine</name>
        <dbReference type="ChEBI" id="CHEBI:57705"/>
    </ligand>
</feature>
<evidence type="ECO:0000256" key="14">
    <source>
        <dbReference type="ARBA" id="ARBA00023316"/>
    </source>
</evidence>
<evidence type="ECO:0000256" key="7">
    <source>
        <dbReference type="ARBA" id="ARBA00022723"/>
    </source>
</evidence>
<comment type="catalytic activity">
    <reaction evidence="15 18">
        <text>alpha-D-glucosamine 1-phosphate + acetyl-CoA = N-acetyl-alpha-D-glucosamine 1-phosphate + CoA + H(+)</text>
        <dbReference type="Rhea" id="RHEA:13725"/>
        <dbReference type="ChEBI" id="CHEBI:15378"/>
        <dbReference type="ChEBI" id="CHEBI:57287"/>
        <dbReference type="ChEBI" id="CHEBI:57288"/>
        <dbReference type="ChEBI" id="CHEBI:57776"/>
        <dbReference type="ChEBI" id="CHEBI:58516"/>
        <dbReference type="EC" id="2.3.1.157"/>
    </reaction>
</comment>
<dbReference type="GO" id="GO:0071555">
    <property type="term" value="P:cell wall organization"/>
    <property type="evidence" value="ECO:0007669"/>
    <property type="project" value="UniProtKB-KW"/>
</dbReference>
<dbReference type="InterPro" id="IPR011004">
    <property type="entry name" value="Trimer_LpxA-like_sf"/>
</dbReference>
<dbReference type="SUPFAM" id="SSF51161">
    <property type="entry name" value="Trimeric LpxA-like enzymes"/>
    <property type="match status" value="1"/>
</dbReference>
<evidence type="ECO:0000256" key="11">
    <source>
        <dbReference type="ARBA" id="ARBA00022984"/>
    </source>
</evidence>
<comment type="caution">
    <text evidence="21">The sequence shown here is derived from an EMBL/GenBank/DDBJ whole genome shotgun (WGS) entry which is preliminary data.</text>
</comment>
<evidence type="ECO:0000256" key="1">
    <source>
        <dbReference type="ARBA" id="ARBA00004496"/>
    </source>
</evidence>
<comment type="pathway">
    <text evidence="18">Nucleotide-sugar biosynthesis; UDP-N-acetyl-alpha-D-glucosamine biosynthesis; N-acetyl-alpha-D-glucosamine 1-phosphate from alpha-D-glucosamine 6-phosphate (route II): step 2/2.</text>
</comment>
<evidence type="ECO:0000256" key="16">
    <source>
        <dbReference type="ARBA" id="ARBA00048493"/>
    </source>
</evidence>
<dbReference type="Gene3D" id="2.160.10.10">
    <property type="entry name" value="Hexapeptide repeat proteins"/>
    <property type="match status" value="1"/>
</dbReference>
<sequence length="450" mass="47454">MKDRAALILAAGQGTRMKSDLPKVLHQVGGRAMLDWSIDLARQSGCSRIIVVVSAGSQVLQDHVTKVLGEGAFVIQDPPMGTGHAVQAGEQALSSFDGDLIVLYGDCPLIPETAVNDLFGELANGADLGVLGFEAEEPGAYGRLIQRADGRLEGIVEAKEASEEQLAITLCNSGVMAGASKFMFDLLSKVTNDNAKGEYYLTDIVGLANEAGRVCRAVTCAEEDVLGVNSRVELAQAEAVFQKKRRNALLRDGVTMTAPETVFFSHDTKIANDVVIEPNVVFGAGVEVETGARIRAFSHLEGAVVRTGAEVGPYARLRPGAEIGEKARIGNFVEVKNTSVGKGAKANHLAYLGDGSVGAGANIGAGTIFCNYDGFLKYRTEIGADAFIGSNSALVAPVTIGERAIVGSGSVITENVSDDALALGRGKQVEKPGWSKGFREQKQREKSSKR</sequence>
<dbReference type="NCBIfam" id="TIGR01173">
    <property type="entry name" value="glmU"/>
    <property type="match status" value="1"/>
</dbReference>
<dbReference type="InterPro" id="IPR001451">
    <property type="entry name" value="Hexapep"/>
</dbReference>
<feature type="binding site" evidence="18">
    <location>
        <position position="318"/>
    </location>
    <ligand>
        <name>UDP-N-acetyl-alpha-D-glucosamine</name>
        <dbReference type="ChEBI" id="CHEBI:57705"/>
    </ligand>
</feature>
<keyword evidence="10 18" id="KW-0133">Cell shape</keyword>
<keyword evidence="6 18" id="KW-0548">Nucleotidyltransferase</keyword>
<name>A0A399RGB9_9PROT</name>
<feature type="binding site" evidence="18">
    <location>
        <position position="390"/>
    </location>
    <ligand>
        <name>acetyl-CoA</name>
        <dbReference type="ChEBI" id="CHEBI:57288"/>
    </ligand>
</feature>
<dbReference type="Gene3D" id="3.90.550.10">
    <property type="entry name" value="Spore Coat Polysaccharide Biosynthesis Protein SpsA, Chain A"/>
    <property type="match status" value="1"/>
</dbReference>
<dbReference type="AlphaFoldDB" id="A0A399RGB9"/>
<feature type="binding site" evidence="18">
    <location>
        <begin position="9"/>
        <end position="12"/>
    </location>
    <ligand>
        <name>UDP-N-acetyl-alpha-D-glucosamine</name>
        <dbReference type="ChEBI" id="CHEBI:57705"/>
    </ligand>
</feature>
<comment type="pathway">
    <text evidence="18">Nucleotide-sugar biosynthesis; UDP-N-acetyl-alpha-D-glucosamine biosynthesis; UDP-N-acetyl-alpha-D-glucosamine from N-acetyl-alpha-D-glucosamine 1-phosphate: step 1/1.</text>
</comment>
<evidence type="ECO:0000256" key="3">
    <source>
        <dbReference type="ARBA" id="ARBA00007947"/>
    </source>
</evidence>
<evidence type="ECO:0000256" key="19">
    <source>
        <dbReference type="SAM" id="MobiDB-lite"/>
    </source>
</evidence>
<dbReference type="GO" id="GO:0009252">
    <property type="term" value="P:peptidoglycan biosynthetic process"/>
    <property type="evidence" value="ECO:0007669"/>
    <property type="project" value="UniProtKB-UniRule"/>
</dbReference>
<accession>A0A399RGB9</accession>
<dbReference type="PROSITE" id="PS00101">
    <property type="entry name" value="HEXAPEP_TRANSFERASES"/>
    <property type="match status" value="1"/>
</dbReference>
<feature type="region of interest" description="Disordered" evidence="19">
    <location>
        <begin position="427"/>
        <end position="450"/>
    </location>
</feature>
<evidence type="ECO:0000256" key="17">
    <source>
        <dbReference type="ARBA" id="ARBA00049628"/>
    </source>
</evidence>
<keyword evidence="9 18" id="KW-0460">Magnesium</keyword>
<evidence type="ECO:0000256" key="12">
    <source>
        <dbReference type="ARBA" id="ARBA00023268"/>
    </source>
</evidence>
<dbReference type="GO" id="GO:0019134">
    <property type="term" value="F:glucosamine-1-phosphate N-acetyltransferase activity"/>
    <property type="evidence" value="ECO:0007669"/>
    <property type="project" value="UniProtKB-UniRule"/>
</dbReference>
<comment type="catalytic activity">
    <reaction evidence="16 18">
        <text>N-acetyl-alpha-D-glucosamine 1-phosphate + UTP + H(+) = UDP-N-acetyl-alpha-D-glucosamine + diphosphate</text>
        <dbReference type="Rhea" id="RHEA:13509"/>
        <dbReference type="ChEBI" id="CHEBI:15378"/>
        <dbReference type="ChEBI" id="CHEBI:33019"/>
        <dbReference type="ChEBI" id="CHEBI:46398"/>
        <dbReference type="ChEBI" id="CHEBI:57705"/>
        <dbReference type="ChEBI" id="CHEBI:57776"/>
        <dbReference type="EC" id="2.7.7.23"/>
    </reaction>
</comment>
<feature type="binding site" evidence="18">
    <location>
        <position position="336"/>
    </location>
    <ligand>
        <name>UDP-N-acetyl-alpha-D-glucosamine</name>
        <dbReference type="ChEBI" id="CHEBI:57705"/>
    </ligand>
</feature>
<feature type="binding site" evidence="18">
    <location>
        <position position="76"/>
    </location>
    <ligand>
        <name>UDP-N-acetyl-alpha-D-glucosamine</name>
        <dbReference type="ChEBI" id="CHEBI:57705"/>
    </ligand>
</feature>
<dbReference type="Proteomes" id="UP000265845">
    <property type="component" value="Unassembled WGS sequence"/>
</dbReference>
<feature type="binding site" evidence="18">
    <location>
        <position position="229"/>
    </location>
    <ligand>
        <name>UDP-N-acetyl-alpha-D-glucosamine</name>
        <dbReference type="ChEBI" id="CHEBI:57705"/>
    </ligand>
</feature>
<evidence type="ECO:0000256" key="8">
    <source>
        <dbReference type="ARBA" id="ARBA00022737"/>
    </source>
</evidence>
<keyword evidence="22" id="KW-1185">Reference proteome</keyword>
<feature type="binding site" evidence="18">
    <location>
        <position position="157"/>
    </location>
    <ligand>
        <name>UDP-N-acetyl-alpha-D-glucosamine</name>
        <dbReference type="ChEBI" id="CHEBI:57705"/>
    </ligand>
</feature>
<feature type="binding site" evidence="18">
    <location>
        <begin position="371"/>
        <end position="372"/>
    </location>
    <ligand>
        <name>acetyl-CoA</name>
        <dbReference type="ChEBI" id="CHEBI:57288"/>
    </ligand>
</feature>
<dbReference type="HAMAP" id="MF_01631">
    <property type="entry name" value="GlmU"/>
    <property type="match status" value="1"/>
</dbReference>
<dbReference type="GO" id="GO:0000287">
    <property type="term" value="F:magnesium ion binding"/>
    <property type="evidence" value="ECO:0007669"/>
    <property type="project" value="UniProtKB-UniRule"/>
</dbReference>
<evidence type="ECO:0000256" key="15">
    <source>
        <dbReference type="ARBA" id="ARBA00048247"/>
    </source>
</evidence>
<feature type="binding site" evidence="18">
    <location>
        <position position="23"/>
    </location>
    <ligand>
        <name>UDP-N-acetyl-alpha-D-glucosamine</name>
        <dbReference type="ChEBI" id="CHEBI:57705"/>
    </ligand>
</feature>
<feature type="binding site" evidence="18">
    <location>
        <begin position="81"/>
        <end position="82"/>
    </location>
    <ligand>
        <name>UDP-N-acetyl-alpha-D-glucosamine</name>
        <dbReference type="ChEBI" id="CHEBI:57705"/>
    </ligand>
</feature>
<reference evidence="21 22" key="1">
    <citation type="submission" date="2018-08" db="EMBL/GenBank/DDBJ databases">
        <title>Henriciella mobilis sp. nov., isolated from seawater.</title>
        <authorList>
            <person name="Cheng H."/>
            <person name="Wu Y.-H."/>
            <person name="Xu X.-W."/>
            <person name="Guo L.-L."/>
        </authorList>
    </citation>
    <scope>NUCLEOTIDE SEQUENCE [LARGE SCALE GENOMIC DNA]</scope>
    <source>
        <strain evidence="21 22">CCUG67844</strain>
    </source>
</reference>
<keyword evidence="8 18" id="KW-0677">Repeat</keyword>
<dbReference type="RefSeq" id="WP_119454640.1">
    <property type="nucleotide sequence ID" value="NZ_QWGA01000007.1"/>
</dbReference>
<feature type="binding site" evidence="18">
    <location>
        <position position="106"/>
    </location>
    <ligand>
        <name>Mg(2+)</name>
        <dbReference type="ChEBI" id="CHEBI:18420"/>
    </ligand>
</feature>
<dbReference type="InterPro" id="IPR018357">
    <property type="entry name" value="Hexapep_transf_CS"/>
</dbReference>
<organism evidence="21 22">
    <name type="scientific">Henriciella algicola</name>
    <dbReference type="NCBI Taxonomy" id="1608422"/>
    <lineage>
        <taxon>Bacteria</taxon>
        <taxon>Pseudomonadati</taxon>
        <taxon>Pseudomonadota</taxon>
        <taxon>Alphaproteobacteria</taxon>
        <taxon>Hyphomonadales</taxon>
        <taxon>Hyphomonadaceae</taxon>
        <taxon>Henriciella</taxon>
    </lineage>
</organism>
<gene>
    <name evidence="18 21" type="primary">glmU</name>
    <name evidence="21" type="ORF">D1222_10775</name>
</gene>
<evidence type="ECO:0000256" key="2">
    <source>
        <dbReference type="ARBA" id="ARBA00007707"/>
    </source>
</evidence>
<feature type="binding site" evidence="18">
    <location>
        <position position="408"/>
    </location>
    <ligand>
        <name>acetyl-CoA</name>
        <dbReference type="ChEBI" id="CHEBI:57288"/>
    </ligand>
</feature>
<evidence type="ECO:0000256" key="18">
    <source>
        <dbReference type="HAMAP-Rule" id="MF_01631"/>
    </source>
</evidence>
<dbReference type="InterPro" id="IPR038009">
    <property type="entry name" value="GlmU_C_LbH"/>
</dbReference>
<dbReference type="CDD" id="cd02540">
    <property type="entry name" value="GT2_GlmU_N_bac"/>
    <property type="match status" value="1"/>
</dbReference>
<comment type="pathway">
    <text evidence="18">Bacterial outer membrane biogenesis; LPS lipid A biosynthesis.</text>
</comment>
<evidence type="ECO:0000313" key="21">
    <source>
        <dbReference type="EMBL" id="RIJ28852.1"/>
    </source>
</evidence>
<feature type="region of interest" description="Linker" evidence="18">
    <location>
        <begin position="232"/>
        <end position="252"/>
    </location>
</feature>
<dbReference type="InterPro" id="IPR005882">
    <property type="entry name" value="Bifunctional_GlmU"/>
</dbReference>
<dbReference type="GO" id="GO:0006048">
    <property type="term" value="P:UDP-N-acetylglucosamine biosynthetic process"/>
    <property type="evidence" value="ECO:0007669"/>
    <property type="project" value="UniProtKB-UniPathway"/>
</dbReference>
<dbReference type="CDD" id="cd03353">
    <property type="entry name" value="LbH_GlmU_C"/>
    <property type="match status" value="1"/>
</dbReference>
<evidence type="ECO:0000256" key="6">
    <source>
        <dbReference type="ARBA" id="ARBA00022695"/>
    </source>
</evidence>
<evidence type="ECO:0000256" key="9">
    <source>
        <dbReference type="ARBA" id="ARBA00022842"/>
    </source>
</evidence>
<dbReference type="InterPro" id="IPR050065">
    <property type="entry name" value="GlmU-like"/>
</dbReference>
<dbReference type="EC" id="2.3.1.157" evidence="18"/>
<feature type="binding site" evidence="18">
    <location>
        <position position="362"/>
    </location>
    <ligand>
        <name>UDP-N-acetyl-alpha-D-glucosamine</name>
        <dbReference type="ChEBI" id="CHEBI:57705"/>
    </ligand>
</feature>
<keyword evidence="7 18" id="KW-0479">Metal-binding</keyword>
<dbReference type="PANTHER" id="PTHR43584">
    <property type="entry name" value="NUCLEOTIDYL TRANSFERASE"/>
    <property type="match status" value="1"/>
</dbReference>
<comment type="subcellular location">
    <subcellularLocation>
        <location evidence="1 18">Cytoplasm</location>
    </subcellularLocation>
</comment>
<dbReference type="UniPathway" id="UPA00113">
    <property type="reaction ID" value="UER00532"/>
</dbReference>
<keyword evidence="11 18" id="KW-0573">Peptidoglycan synthesis</keyword>
<feature type="region of interest" description="Pyrophosphorylase" evidence="18">
    <location>
        <begin position="1"/>
        <end position="231"/>
    </location>
</feature>
<evidence type="ECO:0000256" key="10">
    <source>
        <dbReference type="ARBA" id="ARBA00022960"/>
    </source>
</evidence>
<evidence type="ECO:0000256" key="5">
    <source>
        <dbReference type="ARBA" id="ARBA00022679"/>
    </source>
</evidence>
<dbReference type="GO" id="GO:0005737">
    <property type="term" value="C:cytoplasm"/>
    <property type="evidence" value="ECO:0007669"/>
    <property type="project" value="UniProtKB-SubCell"/>
</dbReference>
<feature type="binding site" evidence="18">
    <location>
        <position position="172"/>
    </location>
    <ligand>
        <name>UDP-N-acetyl-alpha-D-glucosamine</name>
        <dbReference type="ChEBI" id="CHEBI:57705"/>
    </ligand>
</feature>
<comment type="cofactor">
    <cofactor evidence="18">
        <name>Mg(2+)</name>
        <dbReference type="ChEBI" id="CHEBI:18420"/>
    </cofactor>
    <text evidence="18">Binds 1 Mg(2+) ion per subunit.</text>
</comment>
<dbReference type="UniPathway" id="UPA00973"/>
<feature type="domain" description="MobA-like NTP transferase" evidence="20">
    <location>
        <begin position="6"/>
        <end position="138"/>
    </location>
</feature>
<evidence type="ECO:0000256" key="13">
    <source>
        <dbReference type="ARBA" id="ARBA00023315"/>
    </source>
</evidence>
<keyword evidence="14 18" id="KW-0961">Cell wall biogenesis/degradation</keyword>
<evidence type="ECO:0000313" key="22">
    <source>
        <dbReference type="Proteomes" id="UP000265845"/>
    </source>
</evidence>
<comment type="function">
    <text evidence="17 18">Catalyzes the last two sequential reactions in the de novo biosynthetic pathway for UDP-N-acetylglucosamine (UDP-GlcNAc). The C-terminal domain catalyzes the transfer of acetyl group from acetyl coenzyme A to glucosamine-1-phosphate (GlcN-1-P) to produce N-acetylglucosamine-1-phosphate (GlcNAc-1-P), which is converted into UDP-GlcNAc by the transfer of uridine 5-monophosphate (from uridine 5-triphosphate), a reaction catalyzed by the N-terminal domain.</text>
</comment>
<dbReference type="EC" id="2.7.7.23" evidence="18"/>
<dbReference type="GO" id="GO:0009245">
    <property type="term" value="P:lipid A biosynthetic process"/>
    <property type="evidence" value="ECO:0007669"/>
    <property type="project" value="UniProtKB-UniRule"/>
</dbReference>
<dbReference type="GO" id="GO:0000902">
    <property type="term" value="P:cell morphogenesis"/>
    <property type="evidence" value="ECO:0007669"/>
    <property type="project" value="UniProtKB-UniRule"/>
</dbReference>
<keyword evidence="4 18" id="KW-0963">Cytoplasm</keyword>
<comment type="similarity">
    <text evidence="2 18">In the C-terminal section; belongs to the transferase hexapeptide repeat family.</text>
</comment>
<feature type="binding site" evidence="18">
    <location>
        <position position="365"/>
    </location>
    <ligand>
        <name>acetyl-CoA</name>
        <dbReference type="ChEBI" id="CHEBI:57288"/>
    </ligand>
</feature>
<dbReference type="InterPro" id="IPR025877">
    <property type="entry name" value="MobA-like_NTP_Trfase"/>
</dbReference>
<dbReference type="GO" id="GO:0016020">
    <property type="term" value="C:membrane"/>
    <property type="evidence" value="ECO:0007669"/>
    <property type="project" value="GOC"/>
</dbReference>
<feature type="active site" description="Proton acceptor" evidence="18">
    <location>
        <position position="348"/>
    </location>
</feature>
<dbReference type="Pfam" id="PF00132">
    <property type="entry name" value="Hexapep"/>
    <property type="match status" value="2"/>
</dbReference>
<proteinExistence type="inferred from homology"/>
<protein>
    <recommendedName>
        <fullName evidence="18">Bifunctional protein GlmU</fullName>
    </recommendedName>
    <domain>
        <recommendedName>
            <fullName evidence="18">UDP-N-acetylglucosamine pyrophosphorylase</fullName>
            <ecNumber evidence="18">2.7.7.23</ecNumber>
        </recommendedName>
        <alternativeName>
            <fullName evidence="18">N-acetylglucosamine-1-phosphate uridyltransferase</fullName>
        </alternativeName>
    </domain>
    <domain>
        <recommendedName>
            <fullName evidence="18">Glucosamine-1-phosphate N-acetyltransferase</fullName>
            <ecNumber evidence="18">2.3.1.157</ecNumber>
        </recommendedName>
    </domain>
</protein>
<dbReference type="EMBL" id="QWGA01000007">
    <property type="protein sequence ID" value="RIJ28852.1"/>
    <property type="molecule type" value="Genomic_DNA"/>
</dbReference>